<protein>
    <submittedName>
        <fullName evidence="1">Uncharacterized protein</fullName>
    </submittedName>
</protein>
<reference evidence="1" key="1">
    <citation type="journal article" date="2008" name="ISME J.">
        <title>Genomic patterns of recombination, clonal divergence and environment in marine microbial populations.</title>
        <authorList>
            <person name="Konstantinidis K.T."/>
            <person name="Delong E.F."/>
        </authorList>
    </citation>
    <scope>NUCLEOTIDE SEQUENCE</scope>
</reference>
<gene>
    <name evidence="1" type="ORF">ALOHA_HF4000APKG2O16ctg10g25</name>
</gene>
<organism evidence="1">
    <name type="scientific">uncultured marine crenarchaeote HF4000_APKG2O16</name>
    <dbReference type="NCBI Taxonomy" id="455582"/>
    <lineage>
        <taxon>Archaea</taxon>
        <taxon>Nitrososphaerota</taxon>
        <taxon>Nitrososphaeria</taxon>
        <taxon>Nitrosopumilales</taxon>
        <taxon>environmental samples</taxon>
    </lineage>
</organism>
<dbReference type="AlphaFoldDB" id="B3T720"/>
<dbReference type="EMBL" id="EU016627">
    <property type="protein sequence ID" value="ABZ08379.1"/>
    <property type="molecule type" value="Genomic_DNA"/>
</dbReference>
<evidence type="ECO:0000313" key="1">
    <source>
        <dbReference type="EMBL" id="ABZ08379.1"/>
    </source>
</evidence>
<proteinExistence type="predicted"/>
<sequence length="48" mass="5502">MNEIVPVSHPIFWFGTILTQKSNNKNYSNNAKTNQVDLISSCYHVFSN</sequence>
<name>B3T720_9ARCH</name>
<accession>B3T720</accession>